<keyword evidence="1" id="KW-0614">Plasmid</keyword>
<organism evidence="1 2">
    <name type="scientific">Shigella dysenteriae WRSd3</name>
    <dbReference type="NCBI Taxonomy" id="1401327"/>
    <lineage>
        <taxon>Bacteria</taxon>
        <taxon>Pseudomonadati</taxon>
        <taxon>Pseudomonadota</taxon>
        <taxon>Gammaproteobacteria</taxon>
        <taxon>Enterobacterales</taxon>
        <taxon>Enterobacteriaceae</taxon>
        <taxon>Shigella</taxon>
    </lineage>
</organism>
<dbReference type="PATRIC" id="fig|1401327.3.peg.4346"/>
<dbReference type="Gene3D" id="1.25.40.20">
    <property type="entry name" value="Ankyrin repeat-containing domain"/>
    <property type="match status" value="1"/>
</dbReference>
<dbReference type="Proteomes" id="UP000017944">
    <property type="component" value="Unassembled WGS sequence"/>
</dbReference>
<sequence length="225" mass="24937">MSINNYGLHPANNKNMHLIIGSNTANENKGIRSNIINVTNSAISHAINEEKSRGGYSGVFFRKLAKIQSISIPTKNNKEYNRHNLFSLIWHGNADAARKYGESLLAAEIPKEEKLEVLAARNNAGESALFIALQEGHSAAIQAYGDFIKTFDLSPKETIKLLDVRDNEGLPGLFLAAGRGNIEAMMAYINICHHSGIKLTEIADRLNNNEQDMFNIISDKIQELF</sequence>
<geneLocation type="plasmid" evidence="1">
    <name>unnamed</name>
</geneLocation>
<dbReference type="AlphaFoldDB" id="A0A090N971"/>
<dbReference type="InterPro" id="IPR036770">
    <property type="entry name" value="Ankyrin_rpt-contain_sf"/>
</dbReference>
<name>A0A090N971_SHIDY</name>
<dbReference type="EMBL" id="AXUT01000778">
    <property type="protein sequence ID" value="ESU75881.1"/>
    <property type="molecule type" value="Genomic_DNA"/>
</dbReference>
<reference evidence="1 2" key="1">
    <citation type="submission" date="2013-10" db="EMBL/GenBank/DDBJ databases">
        <title>Draft genomes and the virulence plasmids of Sd1617 vaccine constructs: WRSd3 and WRSd5.</title>
        <authorList>
            <person name="Aksomboon Vongsawan A."/>
            <person name="Venkatesan M.M."/>
            <person name="Vaisvil B."/>
            <person name="Emel G."/>
            <person name="Kepatral V."/>
            <person name="Sethabutr O."/>
            <person name="Serichantalergs O."/>
            <person name="Mason C."/>
        </authorList>
    </citation>
    <scope>NUCLEOTIDE SEQUENCE [LARGE SCALE GENOMIC DNA]</scope>
    <source>
        <strain evidence="1 2">WRSd3</strain>
        <plasmid evidence="1">unnamed</plasmid>
    </source>
</reference>
<evidence type="ECO:0000313" key="2">
    <source>
        <dbReference type="Proteomes" id="UP000017944"/>
    </source>
</evidence>
<evidence type="ECO:0000313" key="1">
    <source>
        <dbReference type="EMBL" id="ESU75881.1"/>
    </source>
</evidence>
<dbReference type="RefSeq" id="WP_023637141.1">
    <property type="nucleotide sequence ID" value="NZ_AXUT01000778.1"/>
</dbReference>
<gene>
    <name evidence="1" type="ORF">WRSd3_p00033</name>
</gene>
<protein>
    <submittedName>
        <fullName evidence="1">Enterotoxin</fullName>
    </submittedName>
</protein>
<accession>A0A090N971</accession>
<proteinExistence type="predicted"/>
<comment type="caution">
    <text evidence="1">The sequence shown here is derived from an EMBL/GenBank/DDBJ whole genome shotgun (WGS) entry which is preliminary data.</text>
</comment>